<dbReference type="GO" id="GO:0003964">
    <property type="term" value="F:RNA-directed DNA polymerase activity"/>
    <property type="evidence" value="ECO:0007669"/>
    <property type="project" value="UniProtKB-KW"/>
</dbReference>
<proteinExistence type="predicted"/>
<reference evidence="1" key="1">
    <citation type="journal article" date="2019" name="Sci. Rep.">
        <title>Draft genome of Tanacetum cinerariifolium, the natural source of mosquito coil.</title>
        <authorList>
            <person name="Yamashiro T."/>
            <person name="Shiraishi A."/>
            <person name="Satake H."/>
            <person name="Nakayama K."/>
        </authorList>
    </citation>
    <scope>NUCLEOTIDE SEQUENCE</scope>
</reference>
<keyword evidence="1" id="KW-0695">RNA-directed DNA polymerase</keyword>
<feature type="non-terminal residue" evidence="1">
    <location>
        <position position="1"/>
    </location>
</feature>
<sequence length="98" mass="10867">LEPPPPGAIISDRGTQVCNDQFPKVMLKYGVTHRLGKACAQNVKNQSKTEQYQTQDWKSTAKAESTGIFLKQNQAMKPKSQKIQSSGSILANYQKLSQ</sequence>
<keyword evidence="1" id="KW-0548">Nucleotidyltransferase</keyword>
<keyword evidence="1" id="KW-0808">Transferase</keyword>
<dbReference type="EMBL" id="BKCJ010425925">
    <property type="protein sequence ID" value="GFA44878.1"/>
    <property type="molecule type" value="Genomic_DNA"/>
</dbReference>
<organism evidence="1">
    <name type="scientific">Tanacetum cinerariifolium</name>
    <name type="common">Dalmatian daisy</name>
    <name type="synonym">Chrysanthemum cinerariifolium</name>
    <dbReference type="NCBI Taxonomy" id="118510"/>
    <lineage>
        <taxon>Eukaryota</taxon>
        <taxon>Viridiplantae</taxon>
        <taxon>Streptophyta</taxon>
        <taxon>Embryophyta</taxon>
        <taxon>Tracheophyta</taxon>
        <taxon>Spermatophyta</taxon>
        <taxon>Magnoliopsida</taxon>
        <taxon>eudicotyledons</taxon>
        <taxon>Gunneridae</taxon>
        <taxon>Pentapetalae</taxon>
        <taxon>asterids</taxon>
        <taxon>campanulids</taxon>
        <taxon>Asterales</taxon>
        <taxon>Asteraceae</taxon>
        <taxon>Asteroideae</taxon>
        <taxon>Anthemideae</taxon>
        <taxon>Anthemidinae</taxon>
        <taxon>Tanacetum</taxon>
    </lineage>
</organism>
<dbReference type="AlphaFoldDB" id="A0A699JND6"/>
<protein>
    <submittedName>
        <fullName evidence="1">Reverse transcriptase domain-containing protein</fullName>
    </submittedName>
</protein>
<name>A0A699JND6_TANCI</name>
<gene>
    <name evidence="1" type="ORF">Tci_616850</name>
</gene>
<evidence type="ECO:0000313" key="1">
    <source>
        <dbReference type="EMBL" id="GFA44878.1"/>
    </source>
</evidence>
<comment type="caution">
    <text evidence="1">The sequence shown here is derived from an EMBL/GenBank/DDBJ whole genome shotgun (WGS) entry which is preliminary data.</text>
</comment>
<accession>A0A699JND6</accession>